<evidence type="ECO:0000313" key="3">
    <source>
        <dbReference type="EMBL" id="PDW02380.1"/>
    </source>
</evidence>
<accession>A0A2A6RHR0</accession>
<dbReference type="RefSeq" id="WP_097644764.1">
    <property type="nucleotide sequence ID" value="NZ_NQWI01000070.1"/>
</dbReference>
<sequence length="898" mass="97793">MERRMKQRRAPGQSLPLIALMILVLVAMVGLSVDVGNTFNEERRAVAAANAASLAAMNQVIRAGALDTNQVVYNSIVSSLRSNGIDVAPHGQTPTGNQMVLRAFYLDPQGRLLDGMPEILPIAVDIPNNVGFIQVTLSGDVDTYFARVVGRNDLPIGATAYAGQCSMGQGVYPIMVYQGNIDGDQMRKPNPPDANNDGIIDDGWRVINSGPHAGRTARWVYNTESAAPGSFAFVRWLSHPSNNNSPTLAESLRGEGNLSMGFEEAPYPSSDPPSDYPSRPGELNEGDWVHSSAGLMASVAPVIQSHVDAGTIMTLPIYDRVSGQGQNVVFRVVSFGRFVILNWHTQGQHSYFDMVYLGPATQSTVACQFSAVPIPDDDCCELWGDISFWPEYQIIPNESQPIQYIVVLDVSGSMSANFNGQCDNSNPPLRNPQLVGQPSHFRQCTNGPMYISAVDGSQVPGLTEVTGTGPTWFWREPTERRIYVAKHAIEAMIRELYMPGNPRYDNNPGLYPPDQFGLVVFHHESNPGDALTFANGSRFTSDPADAIQRVIGYRNGINDDYRVQGGTNAAAGLYRAWLTFQSMPDRVYHEATARYYDYKRVVIFVTDGVSNQFLDKNNSTLRHGQSTSATFSANSRVFDENGQQIAGFDWERCRALGSLVIEDGICQTTLGGGLHDGRDRPITEAIQVSNEYLKANGIEVFALALSTLPETGLSSGIPSSPQHYRAAANLERNPDGSTNVDGIMRTFQSIVEDGRCQRGLDPAPITSFDASRFRPISLMTGGSLSFPNVGQVTVHNSVTDQSFTTFIRIDQDGQLRYRFAERIPPGLYTLDATLFYVNPNEPQGTGGPARAYGTIWTGASEVPQITVEVANRTSAGSLVPSTRANLDLRLSGDVCAAN</sequence>
<dbReference type="EMBL" id="NQWI01000070">
    <property type="protein sequence ID" value="PDW02380.1"/>
    <property type="molecule type" value="Genomic_DNA"/>
</dbReference>
<evidence type="ECO:0000313" key="4">
    <source>
        <dbReference type="Proteomes" id="UP000220527"/>
    </source>
</evidence>
<gene>
    <name evidence="3" type="ORF">CJ255_14210</name>
</gene>
<evidence type="ECO:0000259" key="2">
    <source>
        <dbReference type="PROSITE" id="PS50234"/>
    </source>
</evidence>
<protein>
    <recommendedName>
        <fullName evidence="2">VWFA domain-containing protein</fullName>
    </recommendedName>
</protein>
<dbReference type="SUPFAM" id="SSF53300">
    <property type="entry name" value="vWA-like"/>
    <property type="match status" value="1"/>
</dbReference>
<dbReference type="InterPro" id="IPR028087">
    <property type="entry name" value="Tad_N"/>
</dbReference>
<organism evidence="3 4">
    <name type="scientific">Candidatus Viridilinea mediisalina</name>
    <dbReference type="NCBI Taxonomy" id="2024553"/>
    <lineage>
        <taxon>Bacteria</taxon>
        <taxon>Bacillati</taxon>
        <taxon>Chloroflexota</taxon>
        <taxon>Chloroflexia</taxon>
        <taxon>Chloroflexales</taxon>
        <taxon>Chloroflexineae</taxon>
        <taxon>Oscillochloridaceae</taxon>
        <taxon>Candidatus Viridilinea</taxon>
    </lineage>
</organism>
<reference evidence="4" key="1">
    <citation type="submission" date="2017-08" db="EMBL/GenBank/DDBJ databases">
        <authorList>
            <person name="Grouzdev D.S."/>
            <person name="Gaisin V.A."/>
            <person name="Rysina M.S."/>
            <person name="Gorlenko V.M."/>
        </authorList>
    </citation>
    <scope>NUCLEOTIDE SEQUENCE [LARGE SCALE GENOMIC DNA]</scope>
    <source>
        <strain evidence="4">Kir15-3F</strain>
    </source>
</reference>
<dbReference type="InterPro" id="IPR002035">
    <property type="entry name" value="VWF_A"/>
</dbReference>
<feature type="domain" description="VWFA" evidence="2">
    <location>
        <begin position="449"/>
        <end position="611"/>
    </location>
</feature>
<proteinExistence type="predicted"/>
<feature type="region of interest" description="Disordered" evidence="1">
    <location>
        <begin position="259"/>
        <end position="284"/>
    </location>
</feature>
<dbReference type="SMART" id="SM00327">
    <property type="entry name" value="VWA"/>
    <property type="match status" value="1"/>
</dbReference>
<dbReference type="Proteomes" id="UP000220527">
    <property type="component" value="Unassembled WGS sequence"/>
</dbReference>
<evidence type="ECO:0000256" key="1">
    <source>
        <dbReference type="SAM" id="MobiDB-lite"/>
    </source>
</evidence>
<dbReference type="Gene3D" id="3.40.50.410">
    <property type="entry name" value="von Willebrand factor, type A domain"/>
    <property type="match status" value="1"/>
</dbReference>
<dbReference type="OrthoDB" id="134781at2"/>
<dbReference type="AlphaFoldDB" id="A0A2A6RHR0"/>
<dbReference type="PROSITE" id="PS50234">
    <property type="entry name" value="VWFA"/>
    <property type="match status" value="1"/>
</dbReference>
<name>A0A2A6RHR0_9CHLR</name>
<dbReference type="Pfam" id="PF13400">
    <property type="entry name" value="Tad"/>
    <property type="match status" value="1"/>
</dbReference>
<dbReference type="InterPro" id="IPR036465">
    <property type="entry name" value="vWFA_dom_sf"/>
</dbReference>
<keyword evidence="4" id="KW-1185">Reference proteome</keyword>
<comment type="caution">
    <text evidence="3">The sequence shown here is derived from an EMBL/GenBank/DDBJ whole genome shotgun (WGS) entry which is preliminary data.</text>
</comment>